<comment type="caution">
    <text evidence="2">The sequence shown here is derived from an EMBL/GenBank/DDBJ whole genome shotgun (WGS) entry which is preliminary data.</text>
</comment>
<feature type="region of interest" description="Disordered" evidence="1">
    <location>
        <begin position="207"/>
        <end position="257"/>
    </location>
</feature>
<organism evidence="2 3">
    <name type="scientific">Striga asiatica</name>
    <name type="common">Asiatic witchweed</name>
    <name type="synonym">Buchnera asiatica</name>
    <dbReference type="NCBI Taxonomy" id="4170"/>
    <lineage>
        <taxon>Eukaryota</taxon>
        <taxon>Viridiplantae</taxon>
        <taxon>Streptophyta</taxon>
        <taxon>Embryophyta</taxon>
        <taxon>Tracheophyta</taxon>
        <taxon>Spermatophyta</taxon>
        <taxon>Magnoliopsida</taxon>
        <taxon>eudicotyledons</taxon>
        <taxon>Gunneridae</taxon>
        <taxon>Pentapetalae</taxon>
        <taxon>asterids</taxon>
        <taxon>lamiids</taxon>
        <taxon>Lamiales</taxon>
        <taxon>Orobanchaceae</taxon>
        <taxon>Buchnereae</taxon>
        <taxon>Striga</taxon>
    </lineage>
</organism>
<sequence length="257" mass="27269">MTTNLVNMGTKFPFKTFQNTPQHPNRQNDPIFPAMGTHNSGDNSPPSWKPSGSSPHKSPSHPLLGRHRRSSSPDSRAEAIARGQWELMEMVRNMPESCYELSLKDLVESHRELTGNGSIGDSRGADLHRRAAAAAKSRVGGFENRGMYLKMAFPFSVEGNKKKEKTVAVVKNYGGGGDFSGGRVSPSFDVVKGGSCEVDWWRKGFTASSDSDSSRTSGGGRSTTTVSSGGGNVSSGGGGAGPAGGSRVGKKVKLKQH</sequence>
<accession>A0A5A7QR66</accession>
<dbReference type="OrthoDB" id="776574at2759"/>
<proteinExistence type="predicted"/>
<feature type="compositionally biased region" description="Low complexity" evidence="1">
    <location>
        <begin position="207"/>
        <end position="227"/>
    </location>
</feature>
<dbReference type="Proteomes" id="UP000325081">
    <property type="component" value="Unassembled WGS sequence"/>
</dbReference>
<protein>
    <submittedName>
        <fullName evidence="2">Uncharacterized protein</fullName>
    </submittedName>
</protein>
<dbReference type="PANTHER" id="PTHR34193:SF1">
    <property type="entry name" value="EXPRESSED PROTEIN"/>
    <property type="match status" value="1"/>
</dbReference>
<feature type="compositionally biased region" description="Polar residues" evidence="1">
    <location>
        <begin position="16"/>
        <end position="28"/>
    </location>
</feature>
<reference evidence="3" key="1">
    <citation type="journal article" date="2019" name="Curr. Biol.">
        <title>Genome Sequence of Striga asiatica Provides Insight into the Evolution of Plant Parasitism.</title>
        <authorList>
            <person name="Yoshida S."/>
            <person name="Kim S."/>
            <person name="Wafula E.K."/>
            <person name="Tanskanen J."/>
            <person name="Kim Y.M."/>
            <person name="Honaas L."/>
            <person name="Yang Z."/>
            <person name="Spallek T."/>
            <person name="Conn C.E."/>
            <person name="Ichihashi Y."/>
            <person name="Cheong K."/>
            <person name="Cui S."/>
            <person name="Der J.P."/>
            <person name="Gundlach H."/>
            <person name="Jiao Y."/>
            <person name="Hori C."/>
            <person name="Ishida J.K."/>
            <person name="Kasahara H."/>
            <person name="Kiba T."/>
            <person name="Kim M.S."/>
            <person name="Koo N."/>
            <person name="Laohavisit A."/>
            <person name="Lee Y.H."/>
            <person name="Lumba S."/>
            <person name="McCourt P."/>
            <person name="Mortimer J.C."/>
            <person name="Mutuku J.M."/>
            <person name="Nomura T."/>
            <person name="Sasaki-Sekimoto Y."/>
            <person name="Seto Y."/>
            <person name="Wang Y."/>
            <person name="Wakatake T."/>
            <person name="Sakakibara H."/>
            <person name="Demura T."/>
            <person name="Yamaguchi S."/>
            <person name="Yoneyama K."/>
            <person name="Manabe R.I."/>
            <person name="Nelson D.C."/>
            <person name="Schulman A.H."/>
            <person name="Timko M.P."/>
            <person name="dePamphilis C.W."/>
            <person name="Choi D."/>
            <person name="Shirasu K."/>
        </authorList>
    </citation>
    <scope>NUCLEOTIDE SEQUENCE [LARGE SCALE GENOMIC DNA]</scope>
    <source>
        <strain evidence="3">cv. UVA1</strain>
    </source>
</reference>
<name>A0A5A7QR66_STRAF</name>
<evidence type="ECO:0000313" key="2">
    <source>
        <dbReference type="EMBL" id="GER47833.1"/>
    </source>
</evidence>
<feature type="compositionally biased region" description="Low complexity" evidence="1">
    <location>
        <begin position="44"/>
        <end position="63"/>
    </location>
</feature>
<feature type="compositionally biased region" description="Basic residues" evidence="1">
    <location>
        <begin position="248"/>
        <end position="257"/>
    </location>
</feature>
<feature type="compositionally biased region" description="Gly residues" evidence="1">
    <location>
        <begin position="228"/>
        <end position="247"/>
    </location>
</feature>
<evidence type="ECO:0000313" key="3">
    <source>
        <dbReference type="Proteomes" id="UP000325081"/>
    </source>
</evidence>
<dbReference type="EMBL" id="BKCP01008070">
    <property type="protein sequence ID" value="GER47833.1"/>
    <property type="molecule type" value="Genomic_DNA"/>
</dbReference>
<dbReference type="AlphaFoldDB" id="A0A5A7QR66"/>
<dbReference type="PANTHER" id="PTHR34193">
    <property type="entry name" value="OS11G0199801 PROTEIN"/>
    <property type="match status" value="1"/>
</dbReference>
<keyword evidence="3" id="KW-1185">Reference proteome</keyword>
<evidence type="ECO:0000256" key="1">
    <source>
        <dbReference type="SAM" id="MobiDB-lite"/>
    </source>
</evidence>
<feature type="region of interest" description="Disordered" evidence="1">
    <location>
        <begin position="1"/>
        <end position="77"/>
    </location>
</feature>
<gene>
    <name evidence="2" type="ORF">STAS_24976</name>
</gene>